<keyword evidence="2" id="KW-0540">Nuclease</keyword>
<proteinExistence type="predicted"/>
<geneLocation type="chloroplast" evidence="2"/>
<dbReference type="EMBL" id="KM462874">
    <property type="protein sequence ID" value="AIT94537.1"/>
    <property type="molecule type" value="Genomic_DNA"/>
</dbReference>
<evidence type="ECO:0000259" key="1">
    <source>
        <dbReference type="Pfam" id="PF00961"/>
    </source>
</evidence>
<gene>
    <name evidence="2" type="primary">orf199</name>
</gene>
<keyword evidence="2" id="KW-0150">Chloroplast</keyword>
<dbReference type="RefSeq" id="YP_009105845.1">
    <property type="nucleotide sequence ID" value="NC_025536.1"/>
</dbReference>
<organism evidence="2">
    <name type="scientific">Koliella corcontica</name>
    <dbReference type="NCBI Taxonomy" id="155904"/>
    <lineage>
        <taxon>Eukaryota</taxon>
        <taxon>Viridiplantae</taxon>
        <taxon>Chlorophyta</taxon>
        <taxon>core chlorophytes</taxon>
        <taxon>Trebouxiophyceae</taxon>
        <taxon>Prasiolales</taxon>
        <taxon>Koliellaceae</taxon>
        <taxon>Koliella</taxon>
    </lineage>
</organism>
<feature type="domain" description="Homing endonuclease LAGLIDADG" evidence="1">
    <location>
        <begin position="16"/>
        <end position="136"/>
    </location>
</feature>
<keyword evidence="2" id="KW-0255">Endonuclease</keyword>
<dbReference type="RefSeq" id="YP_009105826.1">
    <property type="nucleotide sequence ID" value="NC_025536.1"/>
</dbReference>
<keyword evidence="2" id="KW-0378">Hydrolase</keyword>
<dbReference type="GeneID" id="22159861"/>
<accession>A0A097KMX9</accession>
<dbReference type="GO" id="GO:0005739">
    <property type="term" value="C:mitochondrion"/>
    <property type="evidence" value="ECO:0007669"/>
    <property type="project" value="UniProtKB-ARBA"/>
</dbReference>
<protein>
    <submittedName>
        <fullName evidence="2">Putative LAGLIDADG homing endonuclease</fullName>
    </submittedName>
</protein>
<dbReference type="InterPro" id="IPR051289">
    <property type="entry name" value="LAGLIDADG_Endonuclease"/>
</dbReference>
<dbReference type="PANTHER" id="PTHR36181:SF2">
    <property type="entry name" value="INTRON-ENCODED ENDONUCLEASE AI3-RELATED"/>
    <property type="match status" value="1"/>
</dbReference>
<reference evidence="2" key="1">
    <citation type="journal article" date="2014" name="BMC Evol. Biol.">
        <title>Chloroplast phylogenomic analysis resolves deep-level relationships within the green algal class Trebouxiophyceae.</title>
        <authorList>
            <person name="Lemieux C."/>
            <person name="Otis C."/>
            <person name="Turmel M."/>
        </authorList>
    </citation>
    <scope>NUCLEOTIDE SEQUENCE</scope>
</reference>
<dbReference type="Gene3D" id="3.10.28.10">
    <property type="entry name" value="Homing endonucleases"/>
    <property type="match status" value="1"/>
</dbReference>
<dbReference type="InterPro" id="IPR027434">
    <property type="entry name" value="Homing_endonucl"/>
</dbReference>
<dbReference type="AlphaFoldDB" id="A0A097KMX9"/>
<dbReference type="PANTHER" id="PTHR36181">
    <property type="entry name" value="INTRON-ENCODED ENDONUCLEASE AI3-RELATED"/>
    <property type="match status" value="1"/>
</dbReference>
<sequence length="199" mass="22887">MNFDIKKVPPNIGYYLAGFVDAEGSFSVSFVAKRSMKSVASKSLEESMDLLLLRKQSDSFPWKIVPSFAVDQKERHILALLRKHLQCGNLTTSKEGISTYQVSNINALKDYIVPFFKKYRFHSAKKQRDFSNFCQILKILEKEILMQEDIEKILSLRLNTAAVIANRKYSDSVILSYYLKKSSETNTPDSEVLRKERNS</sequence>
<dbReference type="SUPFAM" id="SSF55608">
    <property type="entry name" value="Homing endonucleases"/>
    <property type="match status" value="1"/>
</dbReference>
<name>A0A097KMX9_9CHLO</name>
<keyword evidence="2" id="KW-0934">Plastid</keyword>
<dbReference type="EMBL" id="KM462874">
    <property type="protein sequence ID" value="AIT94543.1"/>
    <property type="molecule type" value="Genomic_DNA"/>
</dbReference>
<dbReference type="Pfam" id="PF00961">
    <property type="entry name" value="LAGLIDADG_1"/>
    <property type="match status" value="1"/>
</dbReference>
<evidence type="ECO:0000313" key="2">
    <source>
        <dbReference type="EMBL" id="AIT94537.1"/>
    </source>
</evidence>
<dbReference type="GO" id="GO:0004519">
    <property type="term" value="F:endonuclease activity"/>
    <property type="evidence" value="ECO:0007669"/>
    <property type="project" value="UniProtKB-KW"/>
</dbReference>
<dbReference type="GeneID" id="22159872"/>
<dbReference type="InterPro" id="IPR004860">
    <property type="entry name" value="LAGLIDADG_dom"/>
</dbReference>